<name>A0A3Q9HS70_9FIRM</name>
<evidence type="ECO:0008006" key="4">
    <source>
        <dbReference type="Google" id="ProtNLM"/>
    </source>
</evidence>
<dbReference type="Pfam" id="PF03186">
    <property type="entry name" value="CobD_Cbib"/>
    <property type="match status" value="1"/>
</dbReference>
<evidence type="ECO:0000313" key="3">
    <source>
        <dbReference type="Proteomes" id="UP000267250"/>
    </source>
</evidence>
<dbReference type="GO" id="GO:0009236">
    <property type="term" value="P:cobalamin biosynthetic process"/>
    <property type="evidence" value="ECO:0007669"/>
    <property type="project" value="UniProtKB-UniPathway"/>
</dbReference>
<evidence type="ECO:0000313" key="2">
    <source>
        <dbReference type="EMBL" id="AZR74550.1"/>
    </source>
</evidence>
<organism evidence="2 3">
    <name type="scientific">Anoxybacter fermentans</name>
    <dbReference type="NCBI Taxonomy" id="1323375"/>
    <lineage>
        <taxon>Bacteria</taxon>
        <taxon>Bacillati</taxon>
        <taxon>Bacillota</taxon>
        <taxon>Clostridia</taxon>
        <taxon>Halanaerobiales</taxon>
        <taxon>Anoxybacter</taxon>
    </lineage>
</organism>
<sequence length="84" mass="9914">MERVVLIGIAVLLDWLFGDPYWLPRPIRGIGWLIKKLEDSLKGFSINKRFQGIILWTDVVDSVFIVSWTVLWLLNLIHPFLFFK</sequence>
<dbReference type="Proteomes" id="UP000267250">
    <property type="component" value="Chromosome"/>
</dbReference>
<dbReference type="AlphaFoldDB" id="A0A3Q9HS70"/>
<dbReference type="EMBL" id="CP016379">
    <property type="protein sequence ID" value="AZR74550.1"/>
    <property type="molecule type" value="Genomic_DNA"/>
</dbReference>
<feature type="transmembrane region" description="Helical" evidence="1">
    <location>
        <begin position="63"/>
        <end position="83"/>
    </location>
</feature>
<keyword evidence="1" id="KW-0812">Transmembrane</keyword>
<protein>
    <recommendedName>
        <fullName evidence="4">Cobalamin biosynthesis protein CobD</fullName>
    </recommendedName>
</protein>
<keyword evidence="1" id="KW-0472">Membrane</keyword>
<gene>
    <name evidence="2" type="ORF">BBF96_14835</name>
</gene>
<dbReference type="OrthoDB" id="9811967at2"/>
<dbReference type="KEGG" id="aft:BBF96_14835"/>
<proteinExistence type="predicted"/>
<dbReference type="GO" id="GO:0048472">
    <property type="term" value="F:threonine-phosphate decarboxylase activity"/>
    <property type="evidence" value="ECO:0007669"/>
    <property type="project" value="InterPro"/>
</dbReference>
<dbReference type="UniPathway" id="UPA00148"/>
<dbReference type="InterPro" id="IPR004485">
    <property type="entry name" value="Cobalamin_biosynth_CobD/CbiB"/>
</dbReference>
<accession>A0A3Q9HS70</accession>
<dbReference type="RefSeq" id="WP_127017909.1">
    <property type="nucleotide sequence ID" value="NZ_CP016379.1"/>
</dbReference>
<evidence type="ECO:0000256" key="1">
    <source>
        <dbReference type="SAM" id="Phobius"/>
    </source>
</evidence>
<reference evidence="2 3" key="1">
    <citation type="submission" date="2016-07" db="EMBL/GenBank/DDBJ databases">
        <title>Genome and transcriptome analysis of iron-reducing fermentative bacteria Anoxybacter fermentans.</title>
        <authorList>
            <person name="Zeng X."/>
            <person name="Shao Z."/>
        </authorList>
    </citation>
    <scope>NUCLEOTIDE SEQUENCE [LARGE SCALE GENOMIC DNA]</scope>
    <source>
        <strain evidence="2 3">DY22613</strain>
    </source>
</reference>
<keyword evidence="1" id="KW-1133">Transmembrane helix</keyword>
<dbReference type="GO" id="GO:0016020">
    <property type="term" value="C:membrane"/>
    <property type="evidence" value="ECO:0007669"/>
    <property type="project" value="InterPro"/>
</dbReference>
<keyword evidence="3" id="KW-1185">Reference proteome</keyword>